<dbReference type="SUPFAM" id="SSF54001">
    <property type="entry name" value="Cysteine proteinases"/>
    <property type="match status" value="1"/>
</dbReference>
<comment type="caution">
    <text evidence="3">The sequence shown here is derived from an EMBL/GenBank/DDBJ whole genome shotgun (WGS) entry which is preliminary data.</text>
</comment>
<dbReference type="GO" id="GO:0016407">
    <property type="term" value="F:acetyltransferase activity"/>
    <property type="evidence" value="ECO:0007669"/>
    <property type="project" value="InterPro"/>
</dbReference>
<organism evidence="3 4">
    <name type="scientific">Chlorobaculum thiosulfatiphilum</name>
    <name type="common">Chlorobium limicola f.sp. thiosulfatophilum</name>
    <dbReference type="NCBI Taxonomy" id="115852"/>
    <lineage>
        <taxon>Bacteria</taxon>
        <taxon>Pseudomonadati</taxon>
        <taxon>Chlorobiota</taxon>
        <taxon>Chlorobiia</taxon>
        <taxon>Chlorobiales</taxon>
        <taxon>Chlorobiaceae</taxon>
        <taxon>Chlorobaculum</taxon>
    </lineage>
</organism>
<dbReference type="PANTHER" id="PTHR11786:SF0">
    <property type="entry name" value="ARYLAMINE N-ACETYLTRANSFERASE 4-RELATED"/>
    <property type="match status" value="1"/>
</dbReference>
<dbReference type="InterPro" id="IPR038765">
    <property type="entry name" value="Papain-like_cys_pep_sf"/>
</dbReference>
<dbReference type="EMBL" id="VDCH01000012">
    <property type="protein sequence ID" value="TNJ38849.1"/>
    <property type="molecule type" value="Genomic_DNA"/>
</dbReference>
<dbReference type="InterPro" id="IPR001447">
    <property type="entry name" value="Arylamine_N-AcTrfase"/>
</dbReference>
<evidence type="ECO:0000256" key="2">
    <source>
        <dbReference type="RuleBase" id="RU003452"/>
    </source>
</evidence>
<protein>
    <submittedName>
        <fullName evidence="3">Arylamine N-acetyltransferase</fullName>
    </submittedName>
</protein>
<accession>A0A5C4S794</accession>
<proteinExistence type="inferred from homology"/>
<dbReference type="OrthoDB" id="7181050at2"/>
<keyword evidence="3" id="KW-0808">Transferase</keyword>
<sequence>MKAANFDLASYLARIGFEGDPSPDFETLKRMMRCQLCSVPFENLDVQAGKVPSLAPEAICAKIVERRRGGYCYEVNGLFAMALEALGIPYRLVAARPMTYAVRRPKTHVAIIAAVDGAEWLCDLGFGSFGIREPIDLRWLDRELKQDFDTFRLTIASEHDYQLQSLVDGEWKKLYEFNLCPQEMVDFEPANWLNATHPDTIFTQGLIAVLQHPTGKLVLSGERFRNFSEGRVEEKIVNQEEVGELLRTRFLLNSDR</sequence>
<evidence type="ECO:0000256" key="1">
    <source>
        <dbReference type="ARBA" id="ARBA00006547"/>
    </source>
</evidence>
<evidence type="ECO:0000313" key="3">
    <source>
        <dbReference type="EMBL" id="TNJ38849.1"/>
    </source>
</evidence>
<keyword evidence="4" id="KW-1185">Reference proteome</keyword>
<dbReference type="Proteomes" id="UP000308271">
    <property type="component" value="Unassembled WGS sequence"/>
</dbReference>
<evidence type="ECO:0000313" key="4">
    <source>
        <dbReference type="Proteomes" id="UP000308271"/>
    </source>
</evidence>
<dbReference type="RefSeq" id="WP_139456935.1">
    <property type="nucleotide sequence ID" value="NZ_VDCH01000012.1"/>
</dbReference>
<dbReference type="PRINTS" id="PR01543">
    <property type="entry name" value="ANATRNSFRASE"/>
</dbReference>
<reference evidence="3 4" key="1">
    <citation type="submission" date="2019-05" db="EMBL/GenBank/DDBJ databases">
        <title>Draft Whole-Genome sequence of the green sulfur bacterium Chlorobaculum thiosulfatiphilum DSM 249.</title>
        <authorList>
            <person name="Meyer T.E."/>
            <person name="Kyndt J.A."/>
        </authorList>
    </citation>
    <scope>NUCLEOTIDE SEQUENCE [LARGE SCALE GENOMIC DNA]</scope>
    <source>
        <strain evidence="3 4">DSM 249</strain>
    </source>
</reference>
<dbReference type="PANTHER" id="PTHR11786">
    <property type="entry name" value="N-HYDROXYARYLAMINE O-ACETYLTRANSFERASE"/>
    <property type="match status" value="1"/>
</dbReference>
<dbReference type="AlphaFoldDB" id="A0A5C4S794"/>
<name>A0A5C4S794_CHLTI</name>
<dbReference type="Gene3D" id="2.40.128.150">
    <property type="entry name" value="Cysteine proteinases"/>
    <property type="match status" value="1"/>
</dbReference>
<dbReference type="Pfam" id="PF00797">
    <property type="entry name" value="Acetyltransf_2"/>
    <property type="match status" value="1"/>
</dbReference>
<gene>
    <name evidence="3" type="ORF">FGF66_06890</name>
</gene>
<dbReference type="Gene3D" id="3.30.2140.10">
    <property type="entry name" value="Arylamine N-acetyltransferase"/>
    <property type="match status" value="1"/>
</dbReference>
<comment type="similarity">
    <text evidence="1 2">Belongs to the arylamine N-acetyltransferase family.</text>
</comment>